<protein>
    <submittedName>
        <fullName evidence="3">Uncharacterized protein</fullName>
    </submittedName>
</protein>
<keyword evidence="4" id="KW-1185">Reference proteome</keyword>
<evidence type="ECO:0000256" key="2">
    <source>
        <dbReference type="SAM" id="MobiDB-lite"/>
    </source>
</evidence>
<accession>A0A292PW14</accession>
<gene>
    <name evidence="3" type="ORF">GSTUAT00005289001</name>
</gene>
<feature type="coiled-coil region" evidence="1">
    <location>
        <begin position="249"/>
        <end position="304"/>
    </location>
</feature>
<evidence type="ECO:0000313" key="3">
    <source>
        <dbReference type="EMBL" id="CUS10673.1"/>
    </source>
</evidence>
<name>A0A292PW14_9PEZI</name>
<sequence>MFSLRDTIQSLESLLGQQLNTYEGYKTRLATVDATDFAAAKDKLSEALSQVLGLLEYLKVADDRLLAAGAQETHIEPEFENQAASVHDRFHEAEGASSLGLDQINRLATEIAEFQTTGLARLREQISAGRVRLDMLSNQTNEKLGHLERQIEDTQKKIQTTNNAIRDVQARKDSTQSTLNRKRDELHDKERQRDAAHAESARARERRDGARAAGAGLGILSLFAGPLAPVVFAATAGSLIYAGNQDDIARAREHEANALRQEYQTLEIQIGGQNDRLGTHNHDLQRFQNERAQSEREREALVREQAVQQAEKQVLANLESRVVDLCSQAPSLNGKTAALSSEISKIRTHTMNCTVMISEARVKAGYLEYADCRSEILGTVKTMVSGFSIGGGVVERIGAVIGELESRSLAAAH</sequence>
<proteinExistence type="predicted"/>
<feature type="compositionally biased region" description="Basic and acidic residues" evidence="2">
    <location>
        <begin position="181"/>
        <end position="208"/>
    </location>
</feature>
<keyword evidence="1" id="KW-0175">Coiled coil</keyword>
<feature type="region of interest" description="Disordered" evidence="2">
    <location>
        <begin position="170"/>
        <end position="208"/>
    </location>
</feature>
<organism evidence="3 4">
    <name type="scientific">Tuber aestivum</name>
    <name type="common">summer truffle</name>
    <dbReference type="NCBI Taxonomy" id="59557"/>
    <lineage>
        <taxon>Eukaryota</taxon>
        <taxon>Fungi</taxon>
        <taxon>Dikarya</taxon>
        <taxon>Ascomycota</taxon>
        <taxon>Pezizomycotina</taxon>
        <taxon>Pezizomycetes</taxon>
        <taxon>Pezizales</taxon>
        <taxon>Tuberaceae</taxon>
        <taxon>Tuber</taxon>
    </lineage>
</organism>
<evidence type="ECO:0000313" key="4">
    <source>
        <dbReference type="Proteomes" id="UP001412239"/>
    </source>
</evidence>
<reference evidence="3" key="1">
    <citation type="submission" date="2015-10" db="EMBL/GenBank/DDBJ databases">
        <authorList>
            <person name="Regsiter A."/>
            <person name="william w."/>
        </authorList>
    </citation>
    <scope>NUCLEOTIDE SEQUENCE</scope>
    <source>
        <strain evidence="3">Montdore</strain>
    </source>
</reference>
<dbReference type="AlphaFoldDB" id="A0A292PW14"/>
<dbReference type="Proteomes" id="UP001412239">
    <property type="component" value="Unassembled WGS sequence"/>
</dbReference>
<dbReference type="EMBL" id="LN891042">
    <property type="protein sequence ID" value="CUS10673.1"/>
    <property type="molecule type" value="Genomic_DNA"/>
</dbReference>
<evidence type="ECO:0000256" key="1">
    <source>
        <dbReference type="SAM" id="Coils"/>
    </source>
</evidence>